<dbReference type="OrthoDB" id="3204157at2759"/>
<accession>A0A167VP05</accession>
<keyword evidence="3" id="KW-1185">Reference proteome</keyword>
<evidence type="ECO:0000259" key="1">
    <source>
        <dbReference type="PROSITE" id="PS50097"/>
    </source>
</evidence>
<dbReference type="InterPro" id="IPR011333">
    <property type="entry name" value="SKP1/BTB/POZ_sf"/>
</dbReference>
<sequence>LWFDDGSVVLIAEVMSFRVHRSILCKHSSVFSDIFSIPQPSDNGSEIVEGCPVIRMHDSAHEFAQLLKACYDPL</sequence>
<dbReference type="Proteomes" id="UP000076532">
    <property type="component" value="Unassembled WGS sequence"/>
</dbReference>
<name>A0A167VP05_9AGAM</name>
<feature type="non-terminal residue" evidence="2">
    <location>
        <position position="1"/>
    </location>
</feature>
<dbReference type="CDD" id="cd18186">
    <property type="entry name" value="BTB_POZ_ZBTB_KLHL-like"/>
    <property type="match status" value="1"/>
</dbReference>
<dbReference type="InterPro" id="IPR000210">
    <property type="entry name" value="BTB/POZ_dom"/>
</dbReference>
<protein>
    <recommendedName>
        <fullName evidence="1">BTB domain-containing protein</fullName>
    </recommendedName>
</protein>
<dbReference type="AlphaFoldDB" id="A0A167VP05"/>
<dbReference type="PROSITE" id="PS50097">
    <property type="entry name" value="BTB"/>
    <property type="match status" value="1"/>
</dbReference>
<dbReference type="SUPFAM" id="SSF54695">
    <property type="entry name" value="POZ domain"/>
    <property type="match status" value="1"/>
</dbReference>
<feature type="domain" description="BTB" evidence="1">
    <location>
        <begin position="6"/>
        <end position="74"/>
    </location>
</feature>
<dbReference type="Pfam" id="PF00651">
    <property type="entry name" value="BTB"/>
    <property type="match status" value="1"/>
</dbReference>
<dbReference type="Gene3D" id="3.30.710.10">
    <property type="entry name" value="Potassium Channel Kv1.1, Chain A"/>
    <property type="match status" value="1"/>
</dbReference>
<proteinExistence type="predicted"/>
<evidence type="ECO:0000313" key="2">
    <source>
        <dbReference type="EMBL" id="KZP05217.1"/>
    </source>
</evidence>
<dbReference type="EMBL" id="KV417854">
    <property type="protein sequence ID" value="KZP05217.1"/>
    <property type="molecule type" value="Genomic_DNA"/>
</dbReference>
<reference evidence="2 3" key="1">
    <citation type="journal article" date="2016" name="Mol. Biol. Evol.">
        <title>Comparative Genomics of Early-Diverging Mushroom-Forming Fungi Provides Insights into the Origins of Lignocellulose Decay Capabilities.</title>
        <authorList>
            <person name="Nagy L.G."/>
            <person name="Riley R."/>
            <person name="Tritt A."/>
            <person name="Adam C."/>
            <person name="Daum C."/>
            <person name="Floudas D."/>
            <person name="Sun H."/>
            <person name="Yadav J.S."/>
            <person name="Pangilinan J."/>
            <person name="Larsson K.H."/>
            <person name="Matsuura K."/>
            <person name="Barry K."/>
            <person name="Labutti K."/>
            <person name="Kuo R."/>
            <person name="Ohm R.A."/>
            <person name="Bhattacharya S.S."/>
            <person name="Shirouzu T."/>
            <person name="Yoshinaga Y."/>
            <person name="Martin F.M."/>
            <person name="Grigoriev I.V."/>
            <person name="Hibbett D.S."/>
        </authorList>
    </citation>
    <scope>NUCLEOTIDE SEQUENCE [LARGE SCALE GENOMIC DNA]</scope>
    <source>
        <strain evidence="2 3">CBS 109695</strain>
    </source>
</reference>
<organism evidence="2 3">
    <name type="scientific">Athelia psychrophila</name>
    <dbReference type="NCBI Taxonomy" id="1759441"/>
    <lineage>
        <taxon>Eukaryota</taxon>
        <taxon>Fungi</taxon>
        <taxon>Dikarya</taxon>
        <taxon>Basidiomycota</taxon>
        <taxon>Agaricomycotina</taxon>
        <taxon>Agaricomycetes</taxon>
        <taxon>Agaricomycetidae</taxon>
        <taxon>Atheliales</taxon>
        <taxon>Atheliaceae</taxon>
        <taxon>Athelia</taxon>
    </lineage>
</organism>
<gene>
    <name evidence="2" type="ORF">FIBSPDRAFT_766201</name>
</gene>
<evidence type="ECO:0000313" key="3">
    <source>
        <dbReference type="Proteomes" id="UP000076532"/>
    </source>
</evidence>